<name>A0A8H3DJC3_9AGAM</name>
<accession>A0A8H3DJC3</accession>
<protein>
    <submittedName>
        <fullName evidence="1">Uncharacterized protein</fullName>
    </submittedName>
</protein>
<dbReference type="EMBL" id="CAJMXA010004069">
    <property type="protein sequence ID" value="CAE6533561.1"/>
    <property type="molecule type" value="Genomic_DNA"/>
</dbReference>
<comment type="caution">
    <text evidence="1">The sequence shown here is derived from an EMBL/GenBank/DDBJ whole genome shotgun (WGS) entry which is preliminary data.</text>
</comment>
<organism evidence="1 2">
    <name type="scientific">Rhizoctonia solani</name>
    <dbReference type="NCBI Taxonomy" id="456999"/>
    <lineage>
        <taxon>Eukaryota</taxon>
        <taxon>Fungi</taxon>
        <taxon>Dikarya</taxon>
        <taxon>Basidiomycota</taxon>
        <taxon>Agaricomycotina</taxon>
        <taxon>Agaricomycetes</taxon>
        <taxon>Cantharellales</taxon>
        <taxon>Ceratobasidiaceae</taxon>
        <taxon>Rhizoctonia</taxon>
    </lineage>
</organism>
<dbReference type="AlphaFoldDB" id="A0A8H3DJC3"/>
<proteinExistence type="predicted"/>
<gene>
    <name evidence="1" type="ORF">RDB_LOCUS173152</name>
</gene>
<reference evidence="1" key="1">
    <citation type="submission" date="2021-01" db="EMBL/GenBank/DDBJ databases">
        <authorList>
            <person name="Kaushik A."/>
        </authorList>
    </citation>
    <scope>NUCLEOTIDE SEQUENCE</scope>
    <source>
        <strain evidence="1">AG6-10EEA</strain>
    </source>
</reference>
<feature type="non-terminal residue" evidence="1">
    <location>
        <position position="1"/>
    </location>
</feature>
<evidence type="ECO:0000313" key="1">
    <source>
        <dbReference type="EMBL" id="CAE6533561.1"/>
    </source>
</evidence>
<evidence type="ECO:0000313" key="2">
    <source>
        <dbReference type="Proteomes" id="UP000663853"/>
    </source>
</evidence>
<dbReference type="Proteomes" id="UP000663853">
    <property type="component" value="Unassembled WGS sequence"/>
</dbReference>
<sequence>MPTTYLTSIYTPSLSSRTSHLSCSELAHIILTSFSKPSAESRQLVSFILQSVHEYSDAGSRGLIDDDGLKLVSTRSDLVMAVASRLEVDLKNKAWSGDLLADVRSMYNRIIFRVMQFLIETAGDNVLAAVNVVRSTLADTRHYLATSSTRTIERDIATTARKYGISYTREVTIESKEAGVPLVPQGPGVNEVPSVKMKTGLKSGFKLKKMWAMSK</sequence>